<dbReference type="PANTHER" id="PTHR32089">
    <property type="entry name" value="METHYL-ACCEPTING CHEMOTAXIS PROTEIN MCPB"/>
    <property type="match status" value="1"/>
</dbReference>
<dbReference type="AlphaFoldDB" id="A0A1G2JP77"/>
<feature type="coiled-coil region" evidence="1">
    <location>
        <begin position="131"/>
        <end position="179"/>
    </location>
</feature>
<gene>
    <name evidence="5" type="ORF">A2561_00155</name>
</gene>
<keyword evidence="1" id="KW-0175">Coiled coil</keyword>
<dbReference type="SUPFAM" id="SSF158472">
    <property type="entry name" value="HAMP domain-like"/>
    <property type="match status" value="1"/>
</dbReference>
<evidence type="ECO:0000256" key="3">
    <source>
        <dbReference type="SAM" id="Phobius"/>
    </source>
</evidence>
<evidence type="ECO:0000313" key="6">
    <source>
        <dbReference type="Proteomes" id="UP000178935"/>
    </source>
</evidence>
<dbReference type="PANTHER" id="PTHR32089:SF112">
    <property type="entry name" value="LYSOZYME-LIKE PROTEIN-RELATED"/>
    <property type="match status" value="1"/>
</dbReference>
<dbReference type="GO" id="GO:0007165">
    <property type="term" value="P:signal transduction"/>
    <property type="evidence" value="ECO:0007669"/>
    <property type="project" value="InterPro"/>
</dbReference>
<dbReference type="Gene3D" id="6.10.340.10">
    <property type="match status" value="1"/>
</dbReference>
<dbReference type="PROSITE" id="PS50885">
    <property type="entry name" value="HAMP"/>
    <property type="match status" value="1"/>
</dbReference>
<comment type="caution">
    <text evidence="5">The sequence shown here is derived from an EMBL/GenBank/DDBJ whole genome shotgun (WGS) entry which is preliminary data.</text>
</comment>
<dbReference type="CDD" id="cd06225">
    <property type="entry name" value="HAMP"/>
    <property type="match status" value="1"/>
</dbReference>
<sequence>MNKIIFKIAFPIILVGLFIIIIFIALNYGAMSKEVYFVFIALSIYVFLFGFATGQNFATPVKKLLKRATELSQGDLKTRVYLETKDEFGELSKIFNKIAQDLEESKQAGSRAEESIDIKVKAKTQALDETISALEQKVRNRTLELDKVIKEIERQRDEVKNKDEEIAKLKVQIEDAKKIVIPDITEKPKKVSVKKNKVEIKETEEPKVEPEPIVDIKPSI</sequence>
<dbReference type="Proteomes" id="UP000178935">
    <property type="component" value="Unassembled WGS sequence"/>
</dbReference>
<dbReference type="GO" id="GO:0016020">
    <property type="term" value="C:membrane"/>
    <property type="evidence" value="ECO:0007669"/>
    <property type="project" value="InterPro"/>
</dbReference>
<proteinExistence type="predicted"/>
<keyword evidence="3" id="KW-1133">Transmembrane helix</keyword>
<dbReference type="EMBL" id="MHPU01000014">
    <property type="protein sequence ID" value="OGZ88919.1"/>
    <property type="molecule type" value="Genomic_DNA"/>
</dbReference>
<dbReference type="InterPro" id="IPR003660">
    <property type="entry name" value="HAMP_dom"/>
</dbReference>
<keyword evidence="3" id="KW-0472">Membrane</keyword>
<organism evidence="5 6">
    <name type="scientific">Candidatus Staskawiczbacteria bacterium RIFOXYD1_FULL_32_13</name>
    <dbReference type="NCBI Taxonomy" id="1802234"/>
    <lineage>
        <taxon>Bacteria</taxon>
        <taxon>Candidatus Staskawicziibacteriota</taxon>
    </lineage>
</organism>
<dbReference type="Pfam" id="PF00672">
    <property type="entry name" value="HAMP"/>
    <property type="match status" value="1"/>
</dbReference>
<name>A0A1G2JP77_9BACT</name>
<feature type="compositionally biased region" description="Basic and acidic residues" evidence="2">
    <location>
        <begin position="201"/>
        <end position="210"/>
    </location>
</feature>
<reference evidence="5 6" key="1">
    <citation type="journal article" date="2016" name="Nat. Commun.">
        <title>Thousands of microbial genomes shed light on interconnected biogeochemical processes in an aquifer system.</title>
        <authorList>
            <person name="Anantharaman K."/>
            <person name="Brown C.T."/>
            <person name="Hug L.A."/>
            <person name="Sharon I."/>
            <person name="Castelle C.J."/>
            <person name="Probst A.J."/>
            <person name="Thomas B.C."/>
            <person name="Singh A."/>
            <person name="Wilkins M.J."/>
            <person name="Karaoz U."/>
            <person name="Brodie E.L."/>
            <person name="Williams K.H."/>
            <person name="Hubbard S.S."/>
            <person name="Banfield J.F."/>
        </authorList>
    </citation>
    <scope>NUCLEOTIDE SEQUENCE [LARGE SCALE GENOMIC DNA]</scope>
</reference>
<evidence type="ECO:0000313" key="5">
    <source>
        <dbReference type="EMBL" id="OGZ88919.1"/>
    </source>
</evidence>
<keyword evidence="3" id="KW-0812">Transmembrane</keyword>
<accession>A0A1G2JP77</accession>
<feature type="transmembrane region" description="Helical" evidence="3">
    <location>
        <begin position="36"/>
        <end position="58"/>
    </location>
</feature>
<evidence type="ECO:0000256" key="1">
    <source>
        <dbReference type="SAM" id="Coils"/>
    </source>
</evidence>
<feature type="region of interest" description="Disordered" evidence="2">
    <location>
        <begin position="201"/>
        <end position="220"/>
    </location>
</feature>
<feature type="transmembrane region" description="Helical" evidence="3">
    <location>
        <begin position="12"/>
        <end position="30"/>
    </location>
</feature>
<evidence type="ECO:0000259" key="4">
    <source>
        <dbReference type="PROSITE" id="PS50885"/>
    </source>
</evidence>
<protein>
    <recommendedName>
        <fullName evidence="4">HAMP domain-containing protein</fullName>
    </recommendedName>
</protein>
<evidence type="ECO:0000256" key="2">
    <source>
        <dbReference type="SAM" id="MobiDB-lite"/>
    </source>
</evidence>
<dbReference type="SMART" id="SM00304">
    <property type="entry name" value="HAMP"/>
    <property type="match status" value="1"/>
</dbReference>
<feature type="compositionally biased region" description="Low complexity" evidence="2">
    <location>
        <begin position="211"/>
        <end position="220"/>
    </location>
</feature>
<feature type="domain" description="HAMP" evidence="4">
    <location>
        <begin position="55"/>
        <end position="107"/>
    </location>
</feature>